<name>A0A395XFA4_9BIFI</name>
<reference evidence="1 2" key="1">
    <citation type="submission" date="2018-08" db="EMBL/GenBank/DDBJ databases">
        <title>A genome reference for cultivated species of the human gut microbiota.</title>
        <authorList>
            <person name="Zou Y."/>
            <person name="Xue W."/>
            <person name="Luo G."/>
        </authorList>
    </citation>
    <scope>NUCLEOTIDE SEQUENCE [LARGE SCALE GENOMIC DNA]</scope>
    <source>
        <strain evidence="1 2">AF13-3LB</strain>
    </source>
</reference>
<dbReference type="Proteomes" id="UP000265970">
    <property type="component" value="Unassembled WGS sequence"/>
</dbReference>
<sequence length="152" mass="17249">MMLHPDKVSKQYADIIPQLHALGYTCTLKGSDSDQVCIMRIGRADTVDIFNDGTWRRRDGMQGATPQELLDLMKTERSHEVEHHLRHRDLCALAQDALNAQGIAVTGVRAIRILVDGSMEADVFLHTGRPQTMSIEKNWDAMCRQWRADLIH</sequence>
<evidence type="ECO:0000313" key="1">
    <source>
        <dbReference type="EMBL" id="RGW08570.1"/>
    </source>
</evidence>
<proteinExistence type="predicted"/>
<protein>
    <submittedName>
        <fullName evidence="1">Uncharacterized protein</fullName>
    </submittedName>
</protein>
<organism evidence="1 2">
    <name type="scientific">Bifidobacterium pseudolongum</name>
    <dbReference type="NCBI Taxonomy" id="1694"/>
    <lineage>
        <taxon>Bacteria</taxon>
        <taxon>Bacillati</taxon>
        <taxon>Actinomycetota</taxon>
        <taxon>Actinomycetes</taxon>
        <taxon>Bifidobacteriales</taxon>
        <taxon>Bifidobacteriaceae</taxon>
        <taxon>Bifidobacterium</taxon>
    </lineage>
</organism>
<comment type="caution">
    <text evidence="1">The sequence shown here is derived from an EMBL/GenBank/DDBJ whole genome shotgun (WGS) entry which is preliminary data.</text>
</comment>
<dbReference type="EMBL" id="QRZV01000004">
    <property type="protein sequence ID" value="RGW08570.1"/>
    <property type="molecule type" value="Genomic_DNA"/>
</dbReference>
<evidence type="ECO:0000313" key="2">
    <source>
        <dbReference type="Proteomes" id="UP000265970"/>
    </source>
</evidence>
<dbReference type="RefSeq" id="WP_118239446.1">
    <property type="nucleotide sequence ID" value="NZ_QRZV01000004.1"/>
</dbReference>
<gene>
    <name evidence="1" type="ORF">DWV92_06940</name>
</gene>
<accession>A0A395XFA4</accession>
<dbReference type="AlphaFoldDB" id="A0A395XFA4"/>